<comment type="caution">
    <text evidence="8">The sequence shown here is derived from an EMBL/GenBank/DDBJ whole genome shotgun (WGS) entry which is preliminary data.</text>
</comment>
<keyword evidence="6 7" id="KW-0472">Membrane</keyword>
<keyword evidence="9" id="KW-1185">Reference proteome</keyword>
<accession>A0ABS4TEL2</accession>
<feature type="transmembrane region" description="Helical" evidence="7">
    <location>
        <begin position="229"/>
        <end position="250"/>
    </location>
</feature>
<evidence type="ECO:0000256" key="7">
    <source>
        <dbReference type="SAM" id="Phobius"/>
    </source>
</evidence>
<dbReference type="InterPro" id="IPR036458">
    <property type="entry name" value="Na:dicarbo_symporter_sf"/>
</dbReference>
<dbReference type="Pfam" id="PF00375">
    <property type="entry name" value="SDF"/>
    <property type="match status" value="1"/>
</dbReference>
<feature type="transmembrane region" description="Helical" evidence="7">
    <location>
        <begin position="315"/>
        <end position="333"/>
    </location>
</feature>
<evidence type="ECO:0000256" key="1">
    <source>
        <dbReference type="ARBA" id="ARBA00004651"/>
    </source>
</evidence>
<keyword evidence="4 7" id="KW-0812">Transmembrane</keyword>
<name>A0ABS4TEL2_9PSEU</name>
<protein>
    <submittedName>
        <fullName evidence="8">Na+/H+-dicarboxylate symporter</fullName>
    </submittedName>
</protein>
<keyword evidence="3" id="KW-1003">Cell membrane</keyword>
<dbReference type="PRINTS" id="PR00173">
    <property type="entry name" value="EDTRNSPORT"/>
</dbReference>
<feature type="transmembrane region" description="Helical" evidence="7">
    <location>
        <begin position="50"/>
        <end position="70"/>
    </location>
</feature>
<reference evidence="8 9" key="1">
    <citation type="submission" date="2021-03" db="EMBL/GenBank/DDBJ databases">
        <title>Sequencing the genomes of 1000 actinobacteria strains.</title>
        <authorList>
            <person name="Klenk H.-P."/>
        </authorList>
    </citation>
    <scope>NUCLEOTIDE SEQUENCE [LARGE SCALE GENOMIC DNA]</scope>
    <source>
        <strain evidence="8 9">DSM 46670</strain>
    </source>
</reference>
<evidence type="ECO:0000256" key="3">
    <source>
        <dbReference type="ARBA" id="ARBA00022475"/>
    </source>
</evidence>
<dbReference type="RefSeq" id="WP_209638479.1">
    <property type="nucleotide sequence ID" value="NZ_JAGINW010000001.1"/>
</dbReference>
<dbReference type="SUPFAM" id="SSF118215">
    <property type="entry name" value="Proton glutamate symport protein"/>
    <property type="match status" value="1"/>
</dbReference>
<evidence type="ECO:0000256" key="6">
    <source>
        <dbReference type="ARBA" id="ARBA00023136"/>
    </source>
</evidence>
<dbReference type="Proteomes" id="UP001519332">
    <property type="component" value="Unassembled WGS sequence"/>
</dbReference>
<dbReference type="EMBL" id="JAGINW010000001">
    <property type="protein sequence ID" value="MBP2322789.1"/>
    <property type="molecule type" value="Genomic_DNA"/>
</dbReference>
<dbReference type="PANTHER" id="PTHR42865:SF7">
    <property type="entry name" value="PROTON_GLUTAMATE-ASPARTATE SYMPORTER"/>
    <property type="match status" value="1"/>
</dbReference>
<feature type="transmembrane region" description="Helical" evidence="7">
    <location>
        <begin position="90"/>
        <end position="111"/>
    </location>
</feature>
<evidence type="ECO:0000256" key="4">
    <source>
        <dbReference type="ARBA" id="ARBA00022692"/>
    </source>
</evidence>
<evidence type="ECO:0000313" key="8">
    <source>
        <dbReference type="EMBL" id="MBP2322789.1"/>
    </source>
</evidence>
<evidence type="ECO:0000256" key="2">
    <source>
        <dbReference type="ARBA" id="ARBA00022448"/>
    </source>
</evidence>
<evidence type="ECO:0000313" key="9">
    <source>
        <dbReference type="Proteomes" id="UP001519332"/>
    </source>
</evidence>
<feature type="transmembrane region" description="Helical" evidence="7">
    <location>
        <begin position="196"/>
        <end position="217"/>
    </location>
</feature>
<keyword evidence="2" id="KW-0813">Transport</keyword>
<organism evidence="8 9">
    <name type="scientific">Kibdelosporangium banguiense</name>
    <dbReference type="NCBI Taxonomy" id="1365924"/>
    <lineage>
        <taxon>Bacteria</taxon>
        <taxon>Bacillati</taxon>
        <taxon>Actinomycetota</taxon>
        <taxon>Actinomycetes</taxon>
        <taxon>Pseudonocardiales</taxon>
        <taxon>Pseudonocardiaceae</taxon>
        <taxon>Kibdelosporangium</taxon>
    </lineage>
</organism>
<feature type="transmembrane region" description="Helical" evidence="7">
    <location>
        <begin position="339"/>
        <end position="360"/>
    </location>
</feature>
<dbReference type="Gene3D" id="1.10.3860.10">
    <property type="entry name" value="Sodium:dicarboxylate symporter"/>
    <property type="match status" value="1"/>
</dbReference>
<dbReference type="PANTHER" id="PTHR42865">
    <property type="entry name" value="PROTON/GLUTAMATE-ASPARTATE SYMPORTER"/>
    <property type="match status" value="1"/>
</dbReference>
<proteinExistence type="predicted"/>
<feature type="transmembrane region" description="Helical" evidence="7">
    <location>
        <begin position="12"/>
        <end position="30"/>
    </location>
</feature>
<evidence type="ECO:0000256" key="5">
    <source>
        <dbReference type="ARBA" id="ARBA00022989"/>
    </source>
</evidence>
<gene>
    <name evidence="8" type="ORF">JOF56_003174</name>
</gene>
<feature type="transmembrane region" description="Helical" evidence="7">
    <location>
        <begin position="158"/>
        <end position="176"/>
    </location>
</feature>
<dbReference type="InterPro" id="IPR001991">
    <property type="entry name" value="Na-dicarboxylate_symporter"/>
</dbReference>
<keyword evidence="5 7" id="KW-1133">Transmembrane helix</keyword>
<sequence>MSFVRTYTKPKVFGLITLAALVLGALLGFIAKNSNVSWLAETLDTIGTVFTNLLQVTVIPLVFTAIVVGVNSLRSLGGPHTAARLGGKTLLWFATTSLIAVLIGIMIGLIARPGTGVQVTPSQATVDRLSQRAQGDWWTFIKDLVPDNFIAAFSEGDVLQVVFLALLIATATYALGDRAKPFVAFNQSVFDVIQKVLGWIIRLAPLGVLGLIGHAFATYGNQFIKPLFSLIWTVYLGAALILFVVYPLLLKFVGKVSPLKFFAKAWTALEFAFVSRSSGATLPLSRQTAVNLGVDRGYAGFAVPLGTTTKMDGCAALYPALATIFIANIFGVQLSFVQYLGIVLVAVFGALATAGTTGWFTMLTLTLSAIDLPAEVIATGIAIVFAIDPILDMIRTATNVAGQITVPVLVARSEGLLDDEVLSAPSAPPLLEPEKEPAKV</sequence>
<comment type="subcellular location">
    <subcellularLocation>
        <location evidence="1">Cell membrane</location>
        <topology evidence="1">Multi-pass membrane protein</topology>
    </subcellularLocation>
</comment>